<dbReference type="Gene3D" id="3.40.228.10">
    <property type="entry name" value="Dimethylsulfoxide Reductase, domain 2"/>
    <property type="match status" value="1"/>
</dbReference>
<keyword evidence="4" id="KW-0411">Iron-sulfur</keyword>
<dbReference type="InterPro" id="IPR006963">
    <property type="entry name" value="Mopterin_OxRdtase_4Fe-4S_dom"/>
</dbReference>
<evidence type="ECO:0000313" key="6">
    <source>
        <dbReference type="EMBL" id="MBC5584434.1"/>
    </source>
</evidence>
<dbReference type="Gene3D" id="3.40.50.740">
    <property type="match status" value="1"/>
</dbReference>
<evidence type="ECO:0000259" key="5">
    <source>
        <dbReference type="PROSITE" id="PS51669"/>
    </source>
</evidence>
<dbReference type="SMART" id="SM00926">
    <property type="entry name" value="Molybdop_Fe4S4"/>
    <property type="match status" value="1"/>
</dbReference>
<dbReference type="Gene3D" id="2.40.40.20">
    <property type="match status" value="1"/>
</dbReference>
<dbReference type="RefSeq" id="WP_186938807.1">
    <property type="nucleotide sequence ID" value="NZ_JACOOA010000003.1"/>
</dbReference>
<dbReference type="EMBL" id="JACOOA010000003">
    <property type="protein sequence ID" value="MBC5584434.1"/>
    <property type="molecule type" value="Genomic_DNA"/>
</dbReference>
<dbReference type="InterPro" id="IPR050612">
    <property type="entry name" value="Prok_Mopterin_Oxidored"/>
</dbReference>
<dbReference type="InterPro" id="IPR006656">
    <property type="entry name" value="Mopterin_OxRdtase"/>
</dbReference>
<dbReference type="PANTHER" id="PTHR43742:SF6">
    <property type="entry name" value="OXIDOREDUCTASE YYAE-RELATED"/>
    <property type="match status" value="1"/>
</dbReference>
<dbReference type="Pfam" id="PF04879">
    <property type="entry name" value="Molybdop_Fe4S4"/>
    <property type="match status" value="1"/>
</dbReference>
<protein>
    <submittedName>
        <fullName evidence="6">Molybdopterin-dependent oxidoreductase</fullName>
    </submittedName>
</protein>
<name>A0ABR7BS74_9ACTN</name>
<keyword evidence="7" id="KW-1185">Reference proteome</keyword>
<evidence type="ECO:0000313" key="7">
    <source>
        <dbReference type="Proteomes" id="UP000622448"/>
    </source>
</evidence>
<comment type="caution">
    <text evidence="6">The sequence shown here is derived from an EMBL/GenBank/DDBJ whole genome shotgun (WGS) entry which is preliminary data.</text>
</comment>
<accession>A0ABR7BS74</accession>
<sequence length="803" mass="87507">MTGTAALVATAGTASLTSCAPKKTEQAEKPGVPALEPVEEDVYPGSCRSFCNGGCSLNLHVRDGKLVRTSMREMDDPVYNRICQKGYTHPYRVYSAERLTAPLKRTGERGSGSWEQISWDEAIAEIAEKWKAIADEYGPGAMAAAGLTGNFGGVGGNGTSSIYARFKKATGVSTLANAVDAATKYVCSRMMGASFFNTANEPKDLANAKTIFIWGANPAVSQMQIMHFITEAHQNGANVVTIDPLYNANAALSDKYVPIRSATDGALALGMMNIVLQQGWEDVDFITNHTVAPFLVKPDTHKFLRLSDLGKAEAGSDADVPVVMDAEGNFNTPDSIAQPVIEGTVDLDGQTLTTAYSLLRDRIAEWPASRASEATGIPEADIEELARLYACETPSTIHTCFGADHYYNGHWNYSCMVALALLTGNVGVSGAGIGVCNAAGTNALNMKAVTDVPSPVEKAKSIQALRLEDAIVNHTYNDEPCELRGMYVAYVNPVANVADRTKTIEAFKALDLLVVTDMTMSETAEYADYVLPCCHWFECEDIMSTMVMHSCLVYQAPALEPLGESKPDFEIIKLLADALGYGEHFQFTTKEWIEMLLDTDDARSMNLSYEALKEKGTLKRIPTKDKPYVFAEGGVFPTPTKRAAFYLEDPKASNDYKPDWDFEKEYLPYWEEALEVGVNSPAREKFPLQLISEHSRFRTHVQWYDVEALLEVDAEQYVYIGPEDAASYGIATGDKVKVHNDRGYLIAHALIRPNNPPGILSAVKGWTASQSIDGHLSNLGTVQSNGFCANQPFNDCAVAIEKA</sequence>
<gene>
    <name evidence="6" type="ORF">H8S61_09520</name>
</gene>
<dbReference type="Pfam" id="PF00384">
    <property type="entry name" value="Molybdopterin"/>
    <property type="match status" value="1"/>
</dbReference>
<dbReference type="SUPFAM" id="SSF50692">
    <property type="entry name" value="ADC-like"/>
    <property type="match status" value="1"/>
</dbReference>
<organism evidence="6 7">
    <name type="scientific">Eggerthella hominis</name>
    <dbReference type="NCBI Taxonomy" id="2763043"/>
    <lineage>
        <taxon>Bacteria</taxon>
        <taxon>Bacillati</taxon>
        <taxon>Actinomycetota</taxon>
        <taxon>Coriobacteriia</taxon>
        <taxon>Eggerthellales</taxon>
        <taxon>Eggerthellaceae</taxon>
        <taxon>Eggerthella</taxon>
    </lineage>
</organism>
<comment type="similarity">
    <text evidence="1">Belongs to the prokaryotic molybdopterin-containing oxidoreductase family.</text>
</comment>
<keyword evidence="3" id="KW-0408">Iron</keyword>
<dbReference type="PROSITE" id="PS51669">
    <property type="entry name" value="4FE4S_MOW_BIS_MGD"/>
    <property type="match status" value="1"/>
</dbReference>
<dbReference type="Gene3D" id="3.40.50.12440">
    <property type="match status" value="2"/>
</dbReference>
<dbReference type="SUPFAM" id="SSF53706">
    <property type="entry name" value="Formate dehydrogenase/DMSO reductase, domains 1-3"/>
    <property type="match status" value="1"/>
</dbReference>
<dbReference type="Proteomes" id="UP000622448">
    <property type="component" value="Unassembled WGS sequence"/>
</dbReference>
<evidence type="ECO:0000256" key="1">
    <source>
        <dbReference type="ARBA" id="ARBA00010312"/>
    </source>
</evidence>
<dbReference type="Pfam" id="PF01568">
    <property type="entry name" value="Molydop_binding"/>
    <property type="match status" value="1"/>
</dbReference>
<feature type="domain" description="4Fe-4S Mo/W bis-MGD-type" evidence="5">
    <location>
        <begin position="40"/>
        <end position="97"/>
    </location>
</feature>
<dbReference type="InterPro" id="IPR006657">
    <property type="entry name" value="MoPterin_dinucl-bd_dom"/>
</dbReference>
<evidence type="ECO:0000256" key="4">
    <source>
        <dbReference type="ARBA" id="ARBA00023014"/>
    </source>
</evidence>
<reference evidence="6 7" key="1">
    <citation type="submission" date="2020-08" db="EMBL/GenBank/DDBJ databases">
        <title>Genome public.</title>
        <authorList>
            <person name="Liu C."/>
            <person name="Sun Q."/>
        </authorList>
    </citation>
    <scope>NUCLEOTIDE SEQUENCE [LARGE SCALE GENOMIC DNA]</scope>
    <source>
        <strain evidence="6 7">NSJ-70</strain>
    </source>
</reference>
<dbReference type="InterPro" id="IPR009010">
    <property type="entry name" value="Asp_de-COase-like_dom_sf"/>
</dbReference>
<keyword evidence="2" id="KW-0479">Metal-binding</keyword>
<evidence type="ECO:0000256" key="2">
    <source>
        <dbReference type="ARBA" id="ARBA00022723"/>
    </source>
</evidence>
<evidence type="ECO:0000256" key="3">
    <source>
        <dbReference type="ARBA" id="ARBA00023004"/>
    </source>
</evidence>
<proteinExistence type="inferred from homology"/>
<dbReference type="PANTHER" id="PTHR43742">
    <property type="entry name" value="TRIMETHYLAMINE-N-OXIDE REDUCTASE"/>
    <property type="match status" value="1"/>
</dbReference>